<evidence type="ECO:0000313" key="3">
    <source>
        <dbReference type="Proteomes" id="UP001454036"/>
    </source>
</evidence>
<evidence type="ECO:0000256" key="1">
    <source>
        <dbReference type="SAM" id="Phobius"/>
    </source>
</evidence>
<keyword evidence="1" id="KW-0812">Transmembrane</keyword>
<name>A0AAV3PGA8_LITER</name>
<accession>A0AAV3PGA8</accession>
<dbReference type="AlphaFoldDB" id="A0AAV3PGA8"/>
<keyword evidence="1" id="KW-0472">Membrane</keyword>
<dbReference type="EMBL" id="BAABME010001573">
    <property type="protein sequence ID" value="GAA0150345.1"/>
    <property type="molecule type" value="Genomic_DNA"/>
</dbReference>
<organism evidence="2 3">
    <name type="scientific">Lithospermum erythrorhizon</name>
    <name type="common">Purple gromwell</name>
    <name type="synonym">Lithospermum officinale var. erythrorhizon</name>
    <dbReference type="NCBI Taxonomy" id="34254"/>
    <lineage>
        <taxon>Eukaryota</taxon>
        <taxon>Viridiplantae</taxon>
        <taxon>Streptophyta</taxon>
        <taxon>Embryophyta</taxon>
        <taxon>Tracheophyta</taxon>
        <taxon>Spermatophyta</taxon>
        <taxon>Magnoliopsida</taxon>
        <taxon>eudicotyledons</taxon>
        <taxon>Gunneridae</taxon>
        <taxon>Pentapetalae</taxon>
        <taxon>asterids</taxon>
        <taxon>lamiids</taxon>
        <taxon>Boraginales</taxon>
        <taxon>Boraginaceae</taxon>
        <taxon>Boraginoideae</taxon>
        <taxon>Lithospermeae</taxon>
        <taxon>Lithospermum</taxon>
    </lineage>
</organism>
<keyword evidence="3" id="KW-1185">Reference proteome</keyword>
<protein>
    <submittedName>
        <fullName evidence="2">Uncharacterized protein</fullName>
    </submittedName>
</protein>
<gene>
    <name evidence="2" type="ORF">LIER_09306</name>
</gene>
<proteinExistence type="predicted"/>
<dbReference type="Proteomes" id="UP001454036">
    <property type="component" value="Unassembled WGS sequence"/>
</dbReference>
<reference evidence="2 3" key="1">
    <citation type="submission" date="2024-01" db="EMBL/GenBank/DDBJ databases">
        <title>The complete chloroplast genome sequence of Lithospermum erythrorhizon: insights into the phylogenetic relationship among Boraginaceae species and the maternal lineages of purple gromwells.</title>
        <authorList>
            <person name="Okada T."/>
            <person name="Watanabe K."/>
        </authorList>
    </citation>
    <scope>NUCLEOTIDE SEQUENCE [LARGE SCALE GENOMIC DNA]</scope>
</reference>
<evidence type="ECO:0000313" key="2">
    <source>
        <dbReference type="EMBL" id="GAA0150345.1"/>
    </source>
</evidence>
<comment type="caution">
    <text evidence="2">The sequence shown here is derived from an EMBL/GenBank/DDBJ whole genome shotgun (WGS) entry which is preliminary data.</text>
</comment>
<sequence>MSLRSRKHCRKALGGGIISVLPGVFLTDELWISSAFVDSTEHQDKLSS</sequence>
<feature type="transmembrane region" description="Helical" evidence="1">
    <location>
        <begin position="12"/>
        <end position="32"/>
    </location>
</feature>
<keyword evidence="1" id="KW-1133">Transmembrane helix</keyword>